<evidence type="ECO:0008006" key="4">
    <source>
        <dbReference type="Google" id="ProtNLM"/>
    </source>
</evidence>
<organism evidence="2 3">
    <name type="scientific">Pontibacter populi</name>
    <dbReference type="NCBI Taxonomy" id="890055"/>
    <lineage>
        <taxon>Bacteria</taxon>
        <taxon>Pseudomonadati</taxon>
        <taxon>Bacteroidota</taxon>
        <taxon>Cytophagia</taxon>
        <taxon>Cytophagales</taxon>
        <taxon>Hymenobacteraceae</taxon>
        <taxon>Pontibacter</taxon>
    </lineage>
</organism>
<evidence type="ECO:0000256" key="1">
    <source>
        <dbReference type="SAM" id="MobiDB-lite"/>
    </source>
</evidence>
<gene>
    <name evidence="2" type="ORF">ABS362_17200</name>
</gene>
<dbReference type="EMBL" id="JBEOKT010000021">
    <property type="protein sequence ID" value="MER2999292.1"/>
    <property type="molecule type" value="Genomic_DNA"/>
</dbReference>
<proteinExistence type="predicted"/>
<protein>
    <recommendedName>
        <fullName evidence="4">DUF1737 domain-containing protein</fullName>
    </recommendedName>
</protein>
<comment type="caution">
    <text evidence="2">The sequence shown here is derived from an EMBL/GenBank/DDBJ whole genome shotgun (WGS) entry which is preliminary data.</text>
</comment>
<dbReference type="Proteomes" id="UP001476807">
    <property type="component" value="Unassembled WGS sequence"/>
</dbReference>
<accession>A0ABV1RY25</accession>
<sequence>MEYNIIIAPDLDSLATKVADFFPMGWKLKGSILEHNDGFAQQLERRPSDAIRMQRNKPRPSKQKRTKWIE</sequence>
<name>A0ABV1RY25_9BACT</name>
<dbReference type="RefSeq" id="WP_350414007.1">
    <property type="nucleotide sequence ID" value="NZ_JBEOKT010000021.1"/>
</dbReference>
<feature type="region of interest" description="Disordered" evidence="1">
    <location>
        <begin position="45"/>
        <end position="70"/>
    </location>
</feature>
<evidence type="ECO:0000313" key="2">
    <source>
        <dbReference type="EMBL" id="MER2999292.1"/>
    </source>
</evidence>
<feature type="compositionally biased region" description="Basic residues" evidence="1">
    <location>
        <begin position="54"/>
        <end position="70"/>
    </location>
</feature>
<reference evidence="2 3" key="1">
    <citation type="submission" date="2024-06" db="EMBL/GenBank/DDBJ databases">
        <title>Pontibacter populi HYL7-15.</title>
        <authorList>
            <person name="Kim M.K."/>
        </authorList>
    </citation>
    <scope>NUCLEOTIDE SEQUENCE [LARGE SCALE GENOMIC DNA]</scope>
    <source>
        <strain evidence="2 3">HYL7-15</strain>
    </source>
</reference>
<evidence type="ECO:0000313" key="3">
    <source>
        <dbReference type="Proteomes" id="UP001476807"/>
    </source>
</evidence>
<keyword evidence="3" id="KW-1185">Reference proteome</keyword>